<dbReference type="PANTHER" id="PTHR24276">
    <property type="entry name" value="POLYSERASE-RELATED"/>
    <property type="match status" value="1"/>
</dbReference>
<dbReference type="PROSITE" id="PS50240">
    <property type="entry name" value="TRYPSIN_DOM"/>
    <property type="match status" value="1"/>
</dbReference>
<dbReference type="Gene3D" id="2.40.10.10">
    <property type="entry name" value="Trypsin-like serine proteases"/>
    <property type="match status" value="1"/>
</dbReference>
<dbReference type="Proteomes" id="UP000001307">
    <property type="component" value="Unassembled WGS sequence"/>
</dbReference>
<dbReference type="AlphaFoldDB" id="E4XH55"/>
<proteinExistence type="predicted"/>
<evidence type="ECO:0000259" key="2">
    <source>
        <dbReference type="PROSITE" id="PS50240"/>
    </source>
</evidence>
<dbReference type="OrthoDB" id="6479716at2759"/>
<keyword evidence="1" id="KW-1015">Disulfide bond</keyword>
<evidence type="ECO:0000313" key="4">
    <source>
        <dbReference type="Proteomes" id="UP000001307"/>
    </source>
</evidence>
<dbReference type="SMART" id="SM00020">
    <property type="entry name" value="Tryp_SPc"/>
    <property type="match status" value="1"/>
</dbReference>
<dbReference type="PANTHER" id="PTHR24276:SF91">
    <property type="entry name" value="AT26814P-RELATED"/>
    <property type="match status" value="1"/>
</dbReference>
<dbReference type="InterPro" id="IPR050430">
    <property type="entry name" value="Peptidase_S1"/>
</dbReference>
<dbReference type="InterPro" id="IPR018114">
    <property type="entry name" value="TRYPSIN_HIS"/>
</dbReference>
<dbReference type="GO" id="GO:0004252">
    <property type="term" value="F:serine-type endopeptidase activity"/>
    <property type="evidence" value="ECO:0007669"/>
    <property type="project" value="InterPro"/>
</dbReference>
<dbReference type="InterPro" id="IPR009003">
    <property type="entry name" value="Peptidase_S1_PA"/>
</dbReference>
<evidence type="ECO:0000256" key="1">
    <source>
        <dbReference type="ARBA" id="ARBA00023157"/>
    </source>
</evidence>
<dbReference type="EMBL" id="FN653050">
    <property type="protein sequence ID" value="CBY10003.1"/>
    <property type="molecule type" value="Genomic_DNA"/>
</dbReference>
<organism evidence="3">
    <name type="scientific">Oikopleura dioica</name>
    <name type="common">Tunicate</name>
    <dbReference type="NCBI Taxonomy" id="34765"/>
    <lineage>
        <taxon>Eukaryota</taxon>
        <taxon>Metazoa</taxon>
        <taxon>Chordata</taxon>
        <taxon>Tunicata</taxon>
        <taxon>Appendicularia</taxon>
        <taxon>Copelata</taxon>
        <taxon>Oikopleuridae</taxon>
        <taxon>Oikopleura</taxon>
    </lineage>
</organism>
<dbReference type="GO" id="GO:0006508">
    <property type="term" value="P:proteolysis"/>
    <property type="evidence" value="ECO:0007669"/>
    <property type="project" value="InterPro"/>
</dbReference>
<reference evidence="3" key="1">
    <citation type="journal article" date="2010" name="Science">
        <title>Plasticity of animal genome architecture unmasked by rapid evolution of a pelagic tunicate.</title>
        <authorList>
            <person name="Denoeud F."/>
            <person name="Henriet S."/>
            <person name="Mungpakdee S."/>
            <person name="Aury J.M."/>
            <person name="Da Silva C."/>
            <person name="Brinkmann H."/>
            <person name="Mikhaleva J."/>
            <person name="Olsen L.C."/>
            <person name="Jubin C."/>
            <person name="Canestro C."/>
            <person name="Bouquet J.M."/>
            <person name="Danks G."/>
            <person name="Poulain J."/>
            <person name="Campsteijn C."/>
            <person name="Adamski M."/>
            <person name="Cross I."/>
            <person name="Yadetie F."/>
            <person name="Muffato M."/>
            <person name="Louis A."/>
            <person name="Butcher S."/>
            <person name="Tsagkogeorga G."/>
            <person name="Konrad A."/>
            <person name="Singh S."/>
            <person name="Jensen M.F."/>
            <person name="Cong E.H."/>
            <person name="Eikeseth-Otteraa H."/>
            <person name="Noel B."/>
            <person name="Anthouard V."/>
            <person name="Porcel B.M."/>
            <person name="Kachouri-Lafond R."/>
            <person name="Nishino A."/>
            <person name="Ugolini M."/>
            <person name="Chourrout P."/>
            <person name="Nishida H."/>
            <person name="Aasland R."/>
            <person name="Huzurbazar S."/>
            <person name="Westhof E."/>
            <person name="Delsuc F."/>
            <person name="Lehrach H."/>
            <person name="Reinhardt R."/>
            <person name="Weissenbach J."/>
            <person name="Roy S.W."/>
            <person name="Artiguenave F."/>
            <person name="Postlethwait J.H."/>
            <person name="Manak J.R."/>
            <person name="Thompson E.M."/>
            <person name="Jaillon O."/>
            <person name="Du Pasquier L."/>
            <person name="Boudinot P."/>
            <person name="Liberles D.A."/>
            <person name="Volff J.N."/>
            <person name="Philippe H."/>
            <person name="Lenhard B."/>
            <person name="Roest Crollius H."/>
            <person name="Wincker P."/>
            <person name="Chourrout D."/>
        </authorList>
    </citation>
    <scope>NUCLEOTIDE SEQUENCE [LARGE SCALE GENOMIC DNA]</scope>
</reference>
<name>E4XH55_OIKDI</name>
<feature type="domain" description="Peptidase S1" evidence="2">
    <location>
        <begin position="21"/>
        <end position="211"/>
    </location>
</feature>
<accession>E4XH55</accession>
<sequence>MKPALGIAFGVCAAAARSVRIIEGNDVLETENAPYMVSLQYKGGGKFCGGSILSDKYVMSAAHCNIGNEVQMVMGSTRDDKPFYYVLTDQFLSHPNYGVEYFDFDFAVLRAAPSTRIDLTSFPSAVAPIKLAEPMEYEFPDGTTFFETGFGRTNPGGYDGKPLQYGYYKAISIRECRTFWGPYAGGSRQQCAFGMVGQQDAWSKDCTSLEGWNKKDYSQGYLFFPLRLRIFCQNHKFL</sequence>
<evidence type="ECO:0000313" key="3">
    <source>
        <dbReference type="EMBL" id="CBY10003.1"/>
    </source>
</evidence>
<dbReference type="PROSITE" id="PS00134">
    <property type="entry name" value="TRYPSIN_HIS"/>
    <property type="match status" value="1"/>
</dbReference>
<dbReference type="InterPro" id="IPR001254">
    <property type="entry name" value="Trypsin_dom"/>
</dbReference>
<dbReference type="InterPro" id="IPR043504">
    <property type="entry name" value="Peptidase_S1_PA_chymotrypsin"/>
</dbReference>
<dbReference type="InParanoid" id="E4XH55"/>
<gene>
    <name evidence="3" type="ORF">GSOID_T00010821001</name>
</gene>
<dbReference type="SUPFAM" id="SSF50494">
    <property type="entry name" value="Trypsin-like serine proteases"/>
    <property type="match status" value="1"/>
</dbReference>
<keyword evidence="4" id="KW-1185">Reference proteome</keyword>
<dbReference type="Pfam" id="PF00089">
    <property type="entry name" value="Trypsin"/>
    <property type="match status" value="1"/>
</dbReference>
<protein>
    <recommendedName>
        <fullName evidence="2">Peptidase S1 domain-containing protein</fullName>
    </recommendedName>
</protein>